<feature type="region of interest" description="Disordered" evidence="1">
    <location>
        <begin position="128"/>
        <end position="152"/>
    </location>
</feature>
<comment type="caution">
    <text evidence="2">The sequence shown here is derived from an EMBL/GenBank/DDBJ whole genome shotgun (WGS) entry which is preliminary data.</text>
</comment>
<dbReference type="PROSITE" id="PS50890">
    <property type="entry name" value="PUA"/>
    <property type="match status" value="1"/>
</dbReference>
<evidence type="ECO:0000256" key="1">
    <source>
        <dbReference type="SAM" id="MobiDB-lite"/>
    </source>
</evidence>
<dbReference type="Proteomes" id="UP001153076">
    <property type="component" value="Unassembled WGS sequence"/>
</dbReference>
<accession>A0A9Q1GID4</accession>
<reference evidence="2" key="1">
    <citation type="submission" date="2022-04" db="EMBL/GenBank/DDBJ databases">
        <title>Carnegiea gigantea Genome sequencing and assembly v2.</title>
        <authorList>
            <person name="Copetti D."/>
            <person name="Sanderson M.J."/>
            <person name="Burquez A."/>
            <person name="Wojciechowski M.F."/>
        </authorList>
    </citation>
    <scope>NUCLEOTIDE SEQUENCE</scope>
    <source>
        <strain evidence="2">SGP5-SGP5p</strain>
        <tissue evidence="2">Aerial part</tissue>
    </source>
</reference>
<dbReference type="AlphaFoldDB" id="A0A9Q1GID4"/>
<gene>
    <name evidence="2" type="ORF">Cgig2_011056</name>
</gene>
<feature type="region of interest" description="Disordered" evidence="1">
    <location>
        <begin position="1"/>
        <end position="60"/>
    </location>
</feature>
<evidence type="ECO:0000313" key="2">
    <source>
        <dbReference type="EMBL" id="KAJ8420568.1"/>
    </source>
</evidence>
<protein>
    <submittedName>
        <fullName evidence="2">Uncharacterized protein</fullName>
    </submittedName>
</protein>
<name>A0A9Q1GID4_9CARY</name>
<feature type="compositionally biased region" description="Basic residues" evidence="1">
    <location>
        <begin position="25"/>
        <end position="36"/>
    </location>
</feature>
<sequence length="152" mass="16994">MATEFSKLGSVQRSDQGRVPELVNRKRARRWSRRMRAQPLRGRPPLGMVTSGGEAVRPMNAWPTSASDILRHAVERGVELDVVHGFMAEGLKSTLVGLGWSSFEVWMSYVDHELREVHLQWSAIEMEVRGPLDGQEESSGSNDPPAPSNDEE</sequence>
<proteinExistence type="predicted"/>
<evidence type="ECO:0000313" key="3">
    <source>
        <dbReference type="Proteomes" id="UP001153076"/>
    </source>
</evidence>
<dbReference type="EMBL" id="JAKOGI010003339">
    <property type="protein sequence ID" value="KAJ8420568.1"/>
    <property type="molecule type" value="Genomic_DNA"/>
</dbReference>
<organism evidence="2 3">
    <name type="scientific">Carnegiea gigantea</name>
    <dbReference type="NCBI Taxonomy" id="171969"/>
    <lineage>
        <taxon>Eukaryota</taxon>
        <taxon>Viridiplantae</taxon>
        <taxon>Streptophyta</taxon>
        <taxon>Embryophyta</taxon>
        <taxon>Tracheophyta</taxon>
        <taxon>Spermatophyta</taxon>
        <taxon>Magnoliopsida</taxon>
        <taxon>eudicotyledons</taxon>
        <taxon>Gunneridae</taxon>
        <taxon>Pentapetalae</taxon>
        <taxon>Caryophyllales</taxon>
        <taxon>Cactineae</taxon>
        <taxon>Cactaceae</taxon>
        <taxon>Cactoideae</taxon>
        <taxon>Echinocereeae</taxon>
        <taxon>Carnegiea</taxon>
    </lineage>
</organism>
<keyword evidence="3" id="KW-1185">Reference proteome</keyword>